<reference evidence="2" key="1">
    <citation type="journal article" date="2019" name="Int. J. Syst. Evol. Microbiol.">
        <title>The Global Catalogue of Microorganisms (GCM) 10K type strain sequencing project: providing services to taxonomists for standard genome sequencing and annotation.</title>
        <authorList>
            <consortium name="The Broad Institute Genomics Platform"/>
            <consortium name="The Broad Institute Genome Sequencing Center for Infectious Disease"/>
            <person name="Wu L."/>
            <person name="Ma J."/>
        </authorList>
    </citation>
    <scope>NUCLEOTIDE SEQUENCE [LARGE SCALE GENOMIC DNA]</scope>
    <source>
        <strain evidence="2">JCM 4737</strain>
    </source>
</reference>
<comment type="caution">
    <text evidence="1">The sequence shown here is derived from an EMBL/GenBank/DDBJ whole genome shotgun (WGS) entry which is preliminary data.</text>
</comment>
<proteinExistence type="predicted"/>
<dbReference type="Proteomes" id="UP000599437">
    <property type="component" value="Unassembled WGS sequence"/>
</dbReference>
<accession>A0ABQ3DI87</accession>
<sequence>MSDLTDDHVRTILKQHRDGGPISRLYATGEIEADTVPALGMLSTQLEEDGRHEDAEQLGDVIGYALSAGERPPVAGWVAKL</sequence>
<dbReference type="EMBL" id="BMVO01000003">
    <property type="protein sequence ID" value="GHA94561.1"/>
    <property type="molecule type" value="Genomic_DNA"/>
</dbReference>
<protein>
    <submittedName>
        <fullName evidence="1">Uncharacterized protein</fullName>
    </submittedName>
</protein>
<organism evidence="1 2">
    <name type="scientific">Streptomyces chryseus</name>
    <dbReference type="NCBI Taxonomy" id="68186"/>
    <lineage>
        <taxon>Bacteria</taxon>
        <taxon>Bacillati</taxon>
        <taxon>Actinomycetota</taxon>
        <taxon>Actinomycetes</taxon>
        <taxon>Kitasatosporales</taxon>
        <taxon>Streptomycetaceae</taxon>
        <taxon>Streptomyces</taxon>
    </lineage>
</organism>
<name>A0ABQ3DI87_9ACTN</name>
<evidence type="ECO:0000313" key="1">
    <source>
        <dbReference type="EMBL" id="GHA94561.1"/>
    </source>
</evidence>
<dbReference type="RefSeq" id="WP_189714907.1">
    <property type="nucleotide sequence ID" value="NZ_BMVO01000003.1"/>
</dbReference>
<evidence type="ECO:0000313" key="2">
    <source>
        <dbReference type="Proteomes" id="UP000599437"/>
    </source>
</evidence>
<gene>
    <name evidence="1" type="ORF">GCM10010346_16670</name>
</gene>
<keyword evidence="2" id="KW-1185">Reference proteome</keyword>